<name>A0ABX2HPW5_9FIRM</name>
<keyword evidence="3" id="KW-1185">Reference proteome</keyword>
<dbReference type="PANTHER" id="PTHR13504:SF38">
    <property type="entry name" value="FIDO DOMAIN-CONTAINING PROTEIN"/>
    <property type="match status" value="1"/>
</dbReference>
<dbReference type="InterPro" id="IPR040198">
    <property type="entry name" value="Fido_containing"/>
</dbReference>
<organism evidence="2 3">
    <name type="scientific">Enterocloster aldenensis</name>
    <dbReference type="NCBI Taxonomy" id="358742"/>
    <lineage>
        <taxon>Bacteria</taxon>
        <taxon>Bacillati</taxon>
        <taxon>Bacillota</taxon>
        <taxon>Clostridia</taxon>
        <taxon>Lachnospirales</taxon>
        <taxon>Lachnospiraceae</taxon>
        <taxon>Enterocloster</taxon>
    </lineage>
</organism>
<feature type="domain" description="Fido" evidence="1">
    <location>
        <begin position="94"/>
        <end position="229"/>
    </location>
</feature>
<dbReference type="EMBL" id="JAAITT010000039">
    <property type="protein sequence ID" value="NSJ51378.1"/>
    <property type="molecule type" value="Genomic_DNA"/>
</dbReference>
<accession>A0ABX2HPW5</accession>
<reference evidence="2 3" key="1">
    <citation type="journal article" date="2020" name="Cell Host Microbe">
        <title>Functional and Genomic Variation between Human-Derived Isolates of Lachnospiraceae Reveals Inter- and Intra-Species Diversity.</title>
        <authorList>
            <person name="Sorbara M.T."/>
            <person name="Littmann E.R."/>
            <person name="Fontana E."/>
            <person name="Moody T.U."/>
            <person name="Kohout C.E."/>
            <person name="Gjonbalaj M."/>
            <person name="Eaton V."/>
            <person name="Seok R."/>
            <person name="Leiner I.M."/>
            <person name="Pamer E.G."/>
        </authorList>
    </citation>
    <scope>NUCLEOTIDE SEQUENCE [LARGE SCALE GENOMIC DNA]</scope>
    <source>
        <strain evidence="2 3">MSK.1.17</strain>
    </source>
</reference>
<evidence type="ECO:0000313" key="2">
    <source>
        <dbReference type="EMBL" id="NSJ51378.1"/>
    </source>
</evidence>
<dbReference type="RefSeq" id="WP_165642827.1">
    <property type="nucleotide sequence ID" value="NZ_JAAITT010000039.1"/>
</dbReference>
<dbReference type="Proteomes" id="UP000669239">
    <property type="component" value="Unassembled WGS sequence"/>
</dbReference>
<dbReference type="InterPro" id="IPR003812">
    <property type="entry name" value="Fido"/>
</dbReference>
<protein>
    <submittedName>
        <fullName evidence="2">Fic family protein</fullName>
    </submittedName>
</protein>
<sequence length="254" mass="29110">MNYPELLRKRDLYQTGRLSIPKLTLQSYEQAFEIEYTHNSTAMEGNTLTLIETKVLLEDEISIGGKMLREIYEAVNHQKAFRHMKDCAATGKPLDECMIKEIHRQLMEHVRDSGVYRNTDVYLRGAGHTPPSPVEMGQQLQDFYEGLNQKDKEENTIELAAWTHAEFVKILPFTDGNGRAARLIMNYQLMANGFPAVSIAKENRLDYFNALEVYATEGNLVPFAEVVADLIDQQLDRYLGMMEPSEDIQQNPKM</sequence>
<dbReference type="SUPFAM" id="SSF140931">
    <property type="entry name" value="Fic-like"/>
    <property type="match status" value="1"/>
</dbReference>
<dbReference type="PROSITE" id="PS51459">
    <property type="entry name" value="FIDO"/>
    <property type="match status" value="1"/>
</dbReference>
<evidence type="ECO:0000313" key="3">
    <source>
        <dbReference type="Proteomes" id="UP000669239"/>
    </source>
</evidence>
<dbReference type="Pfam" id="PF02661">
    <property type="entry name" value="Fic"/>
    <property type="match status" value="1"/>
</dbReference>
<evidence type="ECO:0000259" key="1">
    <source>
        <dbReference type="PROSITE" id="PS51459"/>
    </source>
</evidence>
<comment type="caution">
    <text evidence="2">The sequence shown here is derived from an EMBL/GenBank/DDBJ whole genome shotgun (WGS) entry which is preliminary data.</text>
</comment>
<proteinExistence type="predicted"/>
<dbReference type="Gene3D" id="1.10.3290.10">
    <property type="entry name" value="Fido-like domain"/>
    <property type="match status" value="1"/>
</dbReference>
<dbReference type="InterPro" id="IPR036597">
    <property type="entry name" value="Fido-like_dom_sf"/>
</dbReference>
<gene>
    <name evidence="2" type="ORF">G5B36_22095</name>
</gene>
<dbReference type="PANTHER" id="PTHR13504">
    <property type="entry name" value="FIDO DOMAIN-CONTAINING PROTEIN DDB_G0283145"/>
    <property type="match status" value="1"/>
</dbReference>